<dbReference type="Proteomes" id="UP000677812">
    <property type="component" value="Unassembled WGS sequence"/>
</dbReference>
<accession>A0ABS5E6H1</accession>
<proteinExistence type="predicted"/>
<sequence length="366" mass="41331">MNEAHSRGFAVAGATSDALLRDLKAAVNSAITDGTTLKDFQKSFDQIVKKHGWDHGGDAGWRAKIIYDTNLSTAYAAGQYAQMATPEARDIFPAWRYIHHACPHPRAEHVAWDGLVLANDDPWWNTHFPPNGWRCHCTVEPVTRSDMRRNKWQITDAPPLDLRPWKNPATGKTEMVPKGIDPSFAYNPGKAWQDHQAAKATVQPKLEPRTHIGSTPVHHVPAAVREKQQAEDIIQLLKPEAQGEVTAATLPQNVQTLLGSETPDVLLSRDMLGKNPEKHSDMDGLYPVLPQLVNKPSIVFQGNTERHLKLLSDYKGKTYSIIVKRTHDRLHNYIVSFQRLRMQELKRLFRQRSPLLGVREDLPEKD</sequence>
<evidence type="ECO:0000313" key="2">
    <source>
        <dbReference type="EMBL" id="MBR0559507.1"/>
    </source>
</evidence>
<feature type="domain" description="Phage head morphogenesis" evidence="1">
    <location>
        <begin position="23"/>
        <end position="139"/>
    </location>
</feature>
<name>A0ABS5E6H1_9PROT</name>
<evidence type="ECO:0000313" key="3">
    <source>
        <dbReference type="Proteomes" id="UP000677812"/>
    </source>
</evidence>
<dbReference type="InterPro" id="IPR006528">
    <property type="entry name" value="Phage_head_morphogenesis_dom"/>
</dbReference>
<dbReference type="EMBL" id="JAGRQH010000003">
    <property type="protein sequence ID" value="MBR0559507.1"/>
    <property type="molecule type" value="Genomic_DNA"/>
</dbReference>
<comment type="caution">
    <text evidence="2">The sequence shown here is derived from an EMBL/GenBank/DDBJ whole genome shotgun (WGS) entry which is preliminary data.</text>
</comment>
<dbReference type="Pfam" id="PF04233">
    <property type="entry name" value="Phage_Mu_F"/>
    <property type="match status" value="1"/>
</dbReference>
<reference evidence="2 3" key="1">
    <citation type="submission" date="2021-04" db="EMBL/GenBank/DDBJ databases">
        <title>The complete genome sequence of Neokomagataea sp. TBRC 2177.</title>
        <authorList>
            <person name="Charoenyingcharoen P."/>
            <person name="Yukphan P."/>
        </authorList>
    </citation>
    <scope>NUCLEOTIDE SEQUENCE [LARGE SCALE GENOMIC DNA]</scope>
    <source>
        <strain evidence="2 3">TBRC 2177</strain>
    </source>
</reference>
<evidence type="ECO:0000259" key="1">
    <source>
        <dbReference type="Pfam" id="PF04233"/>
    </source>
</evidence>
<organism evidence="2 3">
    <name type="scientific">Neokomagataea anthophila</name>
    <dbReference type="NCBI Taxonomy" id="2826925"/>
    <lineage>
        <taxon>Bacteria</taxon>
        <taxon>Pseudomonadati</taxon>
        <taxon>Pseudomonadota</taxon>
        <taxon>Alphaproteobacteria</taxon>
        <taxon>Acetobacterales</taxon>
        <taxon>Acetobacteraceae</taxon>
        <taxon>Neokomagataea</taxon>
    </lineage>
</organism>
<keyword evidence="3" id="KW-1185">Reference proteome</keyword>
<protein>
    <recommendedName>
        <fullName evidence="1">Phage head morphogenesis domain-containing protein</fullName>
    </recommendedName>
</protein>
<gene>
    <name evidence="2" type="ORF">KB213_05485</name>
</gene>